<feature type="transmembrane region" description="Helical" evidence="2">
    <location>
        <begin position="603"/>
        <end position="626"/>
    </location>
</feature>
<keyword evidence="2" id="KW-0472">Membrane</keyword>
<dbReference type="Proteomes" id="UP001164746">
    <property type="component" value="Chromosome 5"/>
</dbReference>
<name>A0ABY7E4B5_MYAAR</name>
<keyword evidence="4" id="KW-1185">Reference proteome</keyword>
<dbReference type="SUPFAM" id="SSF103473">
    <property type="entry name" value="MFS general substrate transporter"/>
    <property type="match status" value="1"/>
</dbReference>
<organism evidence="3 4">
    <name type="scientific">Mya arenaria</name>
    <name type="common">Soft-shell clam</name>
    <dbReference type="NCBI Taxonomy" id="6604"/>
    <lineage>
        <taxon>Eukaryota</taxon>
        <taxon>Metazoa</taxon>
        <taxon>Spiralia</taxon>
        <taxon>Lophotrochozoa</taxon>
        <taxon>Mollusca</taxon>
        <taxon>Bivalvia</taxon>
        <taxon>Autobranchia</taxon>
        <taxon>Heteroconchia</taxon>
        <taxon>Euheterodonta</taxon>
        <taxon>Imparidentia</taxon>
        <taxon>Neoheterodontei</taxon>
        <taxon>Myida</taxon>
        <taxon>Myoidea</taxon>
        <taxon>Myidae</taxon>
        <taxon>Mya</taxon>
    </lineage>
</organism>
<dbReference type="EMBL" id="CP111016">
    <property type="protein sequence ID" value="WAR04848.1"/>
    <property type="molecule type" value="Genomic_DNA"/>
</dbReference>
<feature type="transmembrane region" description="Helical" evidence="2">
    <location>
        <begin position="581"/>
        <end position="597"/>
    </location>
</feature>
<feature type="transmembrane region" description="Helical" evidence="2">
    <location>
        <begin position="170"/>
        <end position="191"/>
    </location>
</feature>
<dbReference type="PANTHER" id="PTHR11360">
    <property type="entry name" value="MONOCARBOXYLATE TRANSPORTER"/>
    <property type="match status" value="1"/>
</dbReference>
<keyword evidence="2" id="KW-0812">Transmembrane</keyword>
<feature type="transmembrane region" description="Helical" evidence="2">
    <location>
        <begin position="512"/>
        <end position="529"/>
    </location>
</feature>
<protein>
    <submittedName>
        <fullName evidence="3">MOT14-like protein</fullName>
    </submittedName>
</protein>
<sequence length="720" mass="79851">MQRIPLKMTQAKFFDFDEKEDYYEEEEIKTPRKPGEAPDGGWGWMVVVGAIICSLFVVGVQSSFGVLEPRVAEYYDVPSSSSSLSNIQVLMEAFSLIAGPLASVLVRRFDCQKVTITGSVITFIALLVSTQMPEVGILPLTYGVLAGIGLGLVNLPAVIHVAVWFEHKRAFATGLALMGAGVGYFVFQSMVGHLLAEYDWRNALVIVSAISLHCCVGGALFRNLTHAKKKGMKRGVIQRGAIMKALIAEKERQRTISNGSLDNCIITRDNRLIKIDKIDLRNKSNSYINRLKETFGFSSRSLNRSKNSLVVPKVVVTDPIYRQRSSPRTSTKSIAPKLPSTPPTPKRDSGCGSLENSPKLLNNNLQQNFEVVPSDDPNDPWDKNAPLIVKLPPPEENSAANTNSPLHTLDTPGTSASRKPSVESVPLSNTASPMGSVRNLMYNNRRVRTVSNSSGKNSIYIPMQGGSVMTIPQTSVHSLEMSTIYEEEVTNCKLLRCLCKHLDLQLLRSHSFWLLLLSSFLTMFGYIIPLYHLPERGQELNMTPEKSKFLISILWVASMISRPILGWLADRPVINSVHMNNVMVTCAGILSLFTPYFHNDSWLGFYAGFFGIFTAGFFTLRSVIAVELYGKQQLASAFGLLLFFQGFAVLAGHGLAGVLNTQQAFMVVGGVMLSAGLLGFFIPRVWRWERQHEVDKFEVINIEEVDHEDQYTVEHCESTI</sequence>
<dbReference type="PANTHER" id="PTHR11360:SF284">
    <property type="entry name" value="EG:103B4.3 PROTEIN-RELATED"/>
    <property type="match status" value="1"/>
</dbReference>
<reference evidence="3" key="1">
    <citation type="submission" date="2022-11" db="EMBL/GenBank/DDBJ databases">
        <title>Centuries of genome instability and evolution in soft-shell clam transmissible cancer (bioRxiv).</title>
        <authorList>
            <person name="Hart S.F.M."/>
            <person name="Yonemitsu M.A."/>
            <person name="Giersch R.M."/>
            <person name="Beal B.F."/>
            <person name="Arriagada G."/>
            <person name="Davis B.W."/>
            <person name="Ostrander E.A."/>
            <person name="Goff S.P."/>
            <person name="Metzger M.J."/>
        </authorList>
    </citation>
    <scope>NUCLEOTIDE SEQUENCE</scope>
    <source>
        <strain evidence="3">MELC-2E11</strain>
        <tissue evidence="3">Siphon/mantle</tissue>
    </source>
</reference>
<feature type="transmembrane region" description="Helical" evidence="2">
    <location>
        <begin position="638"/>
        <end position="658"/>
    </location>
</feature>
<proteinExistence type="predicted"/>
<gene>
    <name evidence="3" type="ORF">MAR_020217</name>
</gene>
<accession>A0ABY7E4B5</accession>
<feature type="transmembrane region" description="Helical" evidence="2">
    <location>
        <begin position="664"/>
        <end position="682"/>
    </location>
</feature>
<dbReference type="Gene3D" id="1.20.1250.20">
    <property type="entry name" value="MFS general substrate transporter like domains"/>
    <property type="match status" value="2"/>
</dbReference>
<evidence type="ECO:0000313" key="3">
    <source>
        <dbReference type="EMBL" id="WAR04848.1"/>
    </source>
</evidence>
<feature type="transmembrane region" description="Helical" evidence="2">
    <location>
        <begin position="113"/>
        <end position="130"/>
    </location>
</feature>
<feature type="transmembrane region" description="Helical" evidence="2">
    <location>
        <begin position="203"/>
        <end position="224"/>
    </location>
</feature>
<dbReference type="Pfam" id="PF07690">
    <property type="entry name" value="MFS_1"/>
    <property type="match status" value="2"/>
</dbReference>
<feature type="transmembrane region" description="Helical" evidence="2">
    <location>
        <begin position="42"/>
        <end position="67"/>
    </location>
</feature>
<feature type="transmembrane region" description="Helical" evidence="2">
    <location>
        <begin position="142"/>
        <end position="163"/>
    </location>
</feature>
<dbReference type="InterPro" id="IPR050327">
    <property type="entry name" value="Proton-linked_MCT"/>
</dbReference>
<dbReference type="InterPro" id="IPR011701">
    <property type="entry name" value="MFS"/>
</dbReference>
<feature type="transmembrane region" description="Helical" evidence="2">
    <location>
        <begin position="549"/>
        <end position="569"/>
    </location>
</feature>
<evidence type="ECO:0000313" key="4">
    <source>
        <dbReference type="Proteomes" id="UP001164746"/>
    </source>
</evidence>
<evidence type="ECO:0000256" key="1">
    <source>
        <dbReference type="SAM" id="MobiDB-lite"/>
    </source>
</evidence>
<feature type="compositionally biased region" description="Polar residues" evidence="1">
    <location>
        <begin position="323"/>
        <end position="333"/>
    </location>
</feature>
<keyword evidence="2" id="KW-1133">Transmembrane helix</keyword>
<feature type="compositionally biased region" description="Polar residues" evidence="1">
    <location>
        <begin position="398"/>
        <end position="418"/>
    </location>
</feature>
<evidence type="ECO:0000256" key="2">
    <source>
        <dbReference type="SAM" id="Phobius"/>
    </source>
</evidence>
<feature type="compositionally biased region" description="Polar residues" evidence="1">
    <location>
        <begin position="354"/>
        <end position="369"/>
    </location>
</feature>
<feature type="transmembrane region" description="Helical" evidence="2">
    <location>
        <begin position="87"/>
        <end position="106"/>
    </location>
</feature>
<feature type="region of interest" description="Disordered" evidence="1">
    <location>
        <begin position="321"/>
        <end position="431"/>
    </location>
</feature>
<dbReference type="InterPro" id="IPR036259">
    <property type="entry name" value="MFS_trans_sf"/>
</dbReference>